<comment type="caution">
    <text evidence="3">The sequence shown here is derived from an EMBL/GenBank/DDBJ whole genome shotgun (WGS) entry which is preliminary data.</text>
</comment>
<name>A0A4Y9YEZ3_9AGAM</name>
<feature type="region of interest" description="Disordered" evidence="1">
    <location>
        <begin position="395"/>
        <end position="435"/>
    </location>
</feature>
<reference evidence="3 4" key="1">
    <citation type="submission" date="2019-02" db="EMBL/GenBank/DDBJ databases">
        <title>Genome sequencing of the rare red list fungi Dentipellis fragilis.</title>
        <authorList>
            <person name="Buettner E."/>
            <person name="Kellner H."/>
        </authorList>
    </citation>
    <scope>NUCLEOTIDE SEQUENCE [LARGE SCALE GENOMIC DNA]</scope>
    <source>
        <strain evidence="3 4">DSM 105465</strain>
    </source>
</reference>
<dbReference type="AlphaFoldDB" id="A0A4Y9YEZ3"/>
<evidence type="ECO:0000313" key="3">
    <source>
        <dbReference type="EMBL" id="TFY60560.1"/>
    </source>
</evidence>
<dbReference type="Pfam" id="PF04059">
    <property type="entry name" value="RRM_2"/>
    <property type="match status" value="1"/>
</dbReference>
<dbReference type="InterPro" id="IPR007201">
    <property type="entry name" value="Mei2-like_Rrm_C"/>
</dbReference>
<accession>A0A4Y9YEZ3</accession>
<gene>
    <name evidence="3" type="ORF">EVG20_g7374</name>
</gene>
<protein>
    <recommendedName>
        <fullName evidence="2">Mei2-like C-terminal RNA recognition motif domain-containing protein</fullName>
    </recommendedName>
</protein>
<dbReference type="InterPro" id="IPR035979">
    <property type="entry name" value="RBD_domain_sf"/>
</dbReference>
<proteinExistence type="predicted"/>
<evidence type="ECO:0000256" key="1">
    <source>
        <dbReference type="SAM" id="MobiDB-lite"/>
    </source>
</evidence>
<sequence>MACHDLYMDQLASLNNGHALWEPNPNEPDDQVEVGDVGYILFGGFHRLFNIHLPADHPAQGQSLPEHFEPLECPRSHIYRRTLRPGPYMSRSVVAAEIDTPFAVPMAGGQISLKFSCSRRRGAVLVLPEDAQRVDTRSRAAYEDYTREHCERWHALTDRLRLGLRLEDHILVTGCDRTTTWAVAAFTSVDFDSRISLSVDFAGVGSASFASSMSWTHDGSAQYNWGPDQRTSVSTAELTRAVTSGGEISSPSAATDQLQKPINTKFNQCVFVRGFRAKRRSRFLPVKLKAAAEPVDLKKFPDEDFDGGEGAVSSEELDSTGDFRDLKTQIEVIADTQEHTDMTAPLLDYILQTSDIDLAIVHDDDLKPYTKDAISASDIASRLAENPPKVIKTAMESGTRYGSLARPSRPGSISSPTSTADDTDSSQPRTPLSTPIQPSLQLALEIFGPPQAIGRQPSGSAINIEAIEAKIESRTTVMFKSLPRRMTGDELLDFIAQVCPRRVDFVYVKMDTRNGCNLGTAFVNFMTTGDLLSFAKARLGTKWDMLSSSRVVQMIYANYQFVLLSVP</sequence>
<dbReference type="OrthoDB" id="3222453at2759"/>
<organism evidence="3 4">
    <name type="scientific">Dentipellis fragilis</name>
    <dbReference type="NCBI Taxonomy" id="205917"/>
    <lineage>
        <taxon>Eukaryota</taxon>
        <taxon>Fungi</taxon>
        <taxon>Dikarya</taxon>
        <taxon>Basidiomycota</taxon>
        <taxon>Agaricomycotina</taxon>
        <taxon>Agaricomycetes</taxon>
        <taxon>Russulales</taxon>
        <taxon>Hericiaceae</taxon>
        <taxon>Dentipellis</taxon>
    </lineage>
</organism>
<evidence type="ECO:0000259" key="2">
    <source>
        <dbReference type="Pfam" id="PF04059"/>
    </source>
</evidence>
<evidence type="ECO:0000313" key="4">
    <source>
        <dbReference type="Proteomes" id="UP000298327"/>
    </source>
</evidence>
<dbReference type="STRING" id="205917.A0A4Y9YEZ3"/>
<dbReference type="EMBL" id="SEOQ01000556">
    <property type="protein sequence ID" value="TFY60560.1"/>
    <property type="molecule type" value="Genomic_DNA"/>
</dbReference>
<dbReference type="Proteomes" id="UP000298327">
    <property type="component" value="Unassembled WGS sequence"/>
</dbReference>
<feature type="domain" description="Mei2-like C-terminal RNA recognition motif" evidence="2">
    <location>
        <begin position="474"/>
        <end position="560"/>
    </location>
</feature>
<dbReference type="SUPFAM" id="SSF54928">
    <property type="entry name" value="RNA-binding domain, RBD"/>
    <property type="match status" value="1"/>
</dbReference>
<keyword evidence="4" id="KW-1185">Reference proteome</keyword>
<dbReference type="GO" id="GO:0003676">
    <property type="term" value="F:nucleic acid binding"/>
    <property type="evidence" value="ECO:0007669"/>
    <property type="project" value="InterPro"/>
</dbReference>